<proteinExistence type="predicted"/>
<dbReference type="Proteomes" id="UP000229894">
    <property type="component" value="Unassembled WGS sequence"/>
</dbReference>
<accession>A0A2M7BU45</accession>
<name>A0A2M7BU45_9BACT</name>
<comment type="caution">
    <text evidence="1">The sequence shown here is derived from an EMBL/GenBank/DDBJ whole genome shotgun (WGS) entry which is preliminary data.</text>
</comment>
<gene>
    <name evidence="1" type="ORF">COS49_02385</name>
</gene>
<evidence type="ECO:0000313" key="1">
    <source>
        <dbReference type="EMBL" id="PIV10094.1"/>
    </source>
</evidence>
<protein>
    <submittedName>
        <fullName evidence="1">Uncharacterized protein</fullName>
    </submittedName>
</protein>
<dbReference type="AlphaFoldDB" id="A0A2M7BU45"/>
<dbReference type="EMBL" id="PEUX01000051">
    <property type="protein sequence ID" value="PIV10094.1"/>
    <property type="molecule type" value="Genomic_DNA"/>
</dbReference>
<sequence length="113" mass="12801">MFGLTYRKEDELEDETFHLRLASIMLKYLKERSNGVAEPGLLIDNVGIFFDSVLSQIKGFARTQIESDALIVQLLEKVLNAGICPFYNALLDQEIHKPEKIFDVSPKPVAQAF</sequence>
<organism evidence="1 2">
    <name type="scientific">Candidatus Portnoybacteria bacterium CG03_land_8_20_14_0_80_41_10</name>
    <dbReference type="NCBI Taxonomy" id="1974808"/>
    <lineage>
        <taxon>Bacteria</taxon>
        <taxon>Candidatus Portnoyibacteriota</taxon>
    </lineage>
</organism>
<reference evidence="2" key="1">
    <citation type="submission" date="2017-09" db="EMBL/GenBank/DDBJ databases">
        <title>Depth-based differentiation of microbial function through sediment-hosted aquifers and enrichment of novel symbionts in the deep terrestrial subsurface.</title>
        <authorList>
            <person name="Probst A.J."/>
            <person name="Ladd B."/>
            <person name="Jarett J.K."/>
            <person name="Geller-Mcgrath D.E."/>
            <person name="Sieber C.M.K."/>
            <person name="Emerson J.B."/>
            <person name="Anantharaman K."/>
            <person name="Thomas B.C."/>
            <person name="Malmstrom R."/>
            <person name="Stieglmeier M."/>
            <person name="Klingl A."/>
            <person name="Woyke T."/>
            <person name="Ryan C.M."/>
            <person name="Banfield J.F."/>
        </authorList>
    </citation>
    <scope>NUCLEOTIDE SEQUENCE [LARGE SCALE GENOMIC DNA]</scope>
</reference>
<evidence type="ECO:0000313" key="2">
    <source>
        <dbReference type="Proteomes" id="UP000229894"/>
    </source>
</evidence>